<keyword evidence="5" id="KW-0319">Glycerol metabolism</keyword>
<feature type="non-terminal residue" evidence="9">
    <location>
        <position position="297"/>
    </location>
</feature>
<comment type="similarity">
    <text evidence="1">Belongs to the FGGY kinase family.</text>
</comment>
<sequence>MDRQALPQIFPKPGLIEHDAKQIWQDILKAARNALRKSGVGADQIAGIGITNQRETTVVWRRDTGEPIFNAIVWQDRRTAEHCERLRLDGAGGLIQARTGLIIDPYFSATKVSWLLDNVDGARVAAESGELAFGTIDSWLLWNLTGGTVHATDATNASRTMLFDIHRQTWDEELCTLFKVPMSLLPDVRDSSEFFGATANGVFEAPITIAGIAGDQQAATVGQTCFQAGMIKSTYGTGCFVMLNTGFQPVESQNRMLTTVAYRLNGKTTFALEGSIFVAGAAMQWLRDGLQLIDAVP</sequence>
<dbReference type="Pfam" id="PF02782">
    <property type="entry name" value="FGGY_C"/>
    <property type="match status" value="1"/>
</dbReference>
<name>A0A382CJ91_9ZZZZ</name>
<accession>A0A382CJ91</accession>
<dbReference type="PANTHER" id="PTHR10196">
    <property type="entry name" value="SUGAR KINASE"/>
    <property type="match status" value="1"/>
</dbReference>
<evidence type="ECO:0000313" key="9">
    <source>
        <dbReference type="EMBL" id="SVB25701.1"/>
    </source>
</evidence>
<feature type="domain" description="Carbohydrate kinase FGGY N-terminal" evidence="7">
    <location>
        <begin position="3"/>
        <end position="222"/>
    </location>
</feature>
<dbReference type="InterPro" id="IPR018485">
    <property type="entry name" value="FGGY_C"/>
</dbReference>
<dbReference type="InterPro" id="IPR043129">
    <property type="entry name" value="ATPase_NBD"/>
</dbReference>
<dbReference type="GO" id="GO:0019563">
    <property type="term" value="P:glycerol catabolic process"/>
    <property type="evidence" value="ECO:0007669"/>
    <property type="project" value="TreeGrafter"/>
</dbReference>
<dbReference type="AlphaFoldDB" id="A0A382CJ91"/>
<keyword evidence="3" id="KW-0547">Nucleotide-binding</keyword>
<dbReference type="SUPFAM" id="SSF53067">
    <property type="entry name" value="Actin-like ATPase domain"/>
    <property type="match status" value="2"/>
</dbReference>
<evidence type="ECO:0000259" key="8">
    <source>
        <dbReference type="Pfam" id="PF02782"/>
    </source>
</evidence>
<keyword evidence="4" id="KW-0418">Kinase</keyword>
<dbReference type="GO" id="GO:0004370">
    <property type="term" value="F:glycerol kinase activity"/>
    <property type="evidence" value="ECO:0007669"/>
    <property type="project" value="TreeGrafter"/>
</dbReference>
<dbReference type="GO" id="GO:0005524">
    <property type="term" value="F:ATP binding"/>
    <property type="evidence" value="ECO:0007669"/>
    <property type="project" value="UniProtKB-KW"/>
</dbReference>
<gene>
    <name evidence="9" type="ORF">METZ01_LOCUS178555</name>
</gene>
<evidence type="ECO:0000256" key="2">
    <source>
        <dbReference type="ARBA" id="ARBA00022679"/>
    </source>
</evidence>
<evidence type="ECO:0000256" key="3">
    <source>
        <dbReference type="ARBA" id="ARBA00022741"/>
    </source>
</evidence>
<evidence type="ECO:0000256" key="4">
    <source>
        <dbReference type="ARBA" id="ARBA00022777"/>
    </source>
</evidence>
<evidence type="ECO:0008006" key="10">
    <source>
        <dbReference type="Google" id="ProtNLM"/>
    </source>
</evidence>
<organism evidence="9">
    <name type="scientific">marine metagenome</name>
    <dbReference type="NCBI Taxonomy" id="408172"/>
    <lineage>
        <taxon>unclassified sequences</taxon>
        <taxon>metagenomes</taxon>
        <taxon>ecological metagenomes</taxon>
    </lineage>
</organism>
<feature type="domain" description="Carbohydrate kinase FGGY C-terminal" evidence="8">
    <location>
        <begin position="233"/>
        <end position="291"/>
    </location>
</feature>
<dbReference type="Pfam" id="PF00370">
    <property type="entry name" value="FGGY_N"/>
    <property type="match status" value="1"/>
</dbReference>
<keyword evidence="6" id="KW-0067">ATP-binding</keyword>
<dbReference type="PANTHER" id="PTHR10196:SF78">
    <property type="entry name" value="GLYCEROL KINASE"/>
    <property type="match status" value="1"/>
</dbReference>
<dbReference type="PROSITE" id="PS00933">
    <property type="entry name" value="FGGY_KINASES_1"/>
    <property type="match status" value="1"/>
</dbReference>
<keyword evidence="2" id="KW-0808">Transferase</keyword>
<protein>
    <recommendedName>
        <fullName evidence="10">Carbohydrate kinase FGGY N-terminal domain-containing protein</fullName>
    </recommendedName>
</protein>
<dbReference type="InterPro" id="IPR018484">
    <property type="entry name" value="FGGY_N"/>
</dbReference>
<evidence type="ECO:0000256" key="6">
    <source>
        <dbReference type="ARBA" id="ARBA00022840"/>
    </source>
</evidence>
<evidence type="ECO:0000256" key="1">
    <source>
        <dbReference type="ARBA" id="ARBA00009156"/>
    </source>
</evidence>
<reference evidence="9" key="1">
    <citation type="submission" date="2018-05" db="EMBL/GenBank/DDBJ databases">
        <authorList>
            <person name="Lanie J.A."/>
            <person name="Ng W.-L."/>
            <person name="Kazmierczak K.M."/>
            <person name="Andrzejewski T.M."/>
            <person name="Davidsen T.M."/>
            <person name="Wayne K.J."/>
            <person name="Tettelin H."/>
            <person name="Glass J.I."/>
            <person name="Rusch D."/>
            <person name="Podicherti R."/>
            <person name="Tsui H.-C.T."/>
            <person name="Winkler M.E."/>
        </authorList>
    </citation>
    <scope>NUCLEOTIDE SEQUENCE</scope>
</reference>
<dbReference type="InterPro" id="IPR018483">
    <property type="entry name" value="Carb_kinase_FGGY_CS"/>
</dbReference>
<dbReference type="EMBL" id="UINC01034602">
    <property type="protein sequence ID" value="SVB25701.1"/>
    <property type="molecule type" value="Genomic_DNA"/>
</dbReference>
<proteinExistence type="inferred from homology"/>
<dbReference type="Gene3D" id="3.30.420.40">
    <property type="match status" value="2"/>
</dbReference>
<evidence type="ECO:0000256" key="5">
    <source>
        <dbReference type="ARBA" id="ARBA00022798"/>
    </source>
</evidence>
<dbReference type="GO" id="GO:0005829">
    <property type="term" value="C:cytosol"/>
    <property type="evidence" value="ECO:0007669"/>
    <property type="project" value="TreeGrafter"/>
</dbReference>
<evidence type="ECO:0000259" key="7">
    <source>
        <dbReference type="Pfam" id="PF00370"/>
    </source>
</evidence>
<dbReference type="FunFam" id="3.30.420.40:FF:000008">
    <property type="entry name" value="Glycerol kinase"/>
    <property type="match status" value="1"/>
</dbReference>